<reference evidence="2 3" key="1">
    <citation type="submission" date="2017-02" db="EMBL/GenBank/DDBJ databases">
        <title>Delving into the versatile metabolic prowess of the omnipresent phylum Bacteroidetes.</title>
        <authorList>
            <person name="Nobu M.K."/>
            <person name="Mei R."/>
            <person name="Narihiro T."/>
            <person name="Kuroda K."/>
            <person name="Liu W.-T."/>
        </authorList>
    </citation>
    <scope>NUCLEOTIDE SEQUENCE [LARGE SCALE GENOMIC DNA]</scope>
    <source>
        <strain evidence="2">ADurb.Bin417</strain>
    </source>
</reference>
<dbReference type="PANTHER" id="PTHR35788">
    <property type="entry name" value="EXPORTED PROTEIN-RELATED"/>
    <property type="match status" value="1"/>
</dbReference>
<evidence type="ECO:0000313" key="2">
    <source>
        <dbReference type="EMBL" id="OPZ92181.1"/>
    </source>
</evidence>
<dbReference type="EMBL" id="MWAK01000123">
    <property type="protein sequence ID" value="OPZ92181.1"/>
    <property type="molecule type" value="Genomic_DNA"/>
</dbReference>
<dbReference type="Proteomes" id="UP000485484">
    <property type="component" value="Unassembled WGS sequence"/>
</dbReference>
<accession>A0A1V5MH92</accession>
<evidence type="ECO:0000256" key="1">
    <source>
        <dbReference type="SAM" id="SignalP"/>
    </source>
</evidence>
<name>A0A1V5MH92_UNCT6</name>
<dbReference type="Pfam" id="PF04294">
    <property type="entry name" value="VanW"/>
    <property type="match status" value="1"/>
</dbReference>
<gene>
    <name evidence="2" type="primary">vanW</name>
    <name evidence="2" type="ORF">BWY73_00907</name>
</gene>
<keyword evidence="1" id="KW-0732">Signal</keyword>
<evidence type="ECO:0000313" key="3">
    <source>
        <dbReference type="Proteomes" id="UP000485484"/>
    </source>
</evidence>
<comment type="caution">
    <text evidence="2">The sequence shown here is derived from an EMBL/GenBank/DDBJ whole genome shotgun (WGS) entry which is preliminary data.</text>
</comment>
<dbReference type="PANTHER" id="PTHR35788:SF1">
    <property type="entry name" value="EXPORTED PROTEIN"/>
    <property type="match status" value="1"/>
</dbReference>
<proteinExistence type="predicted"/>
<protein>
    <submittedName>
        <fullName evidence="2">Vancomycin B-type resistance protein VanW</fullName>
    </submittedName>
</protein>
<dbReference type="AlphaFoldDB" id="A0A1V5MH92"/>
<organism evidence="2 3">
    <name type="scientific">candidate division TA06 bacterium ADurb.Bin417</name>
    <dbReference type="NCBI Taxonomy" id="1852828"/>
    <lineage>
        <taxon>Bacteria</taxon>
        <taxon>Bacteria division TA06</taxon>
    </lineage>
</organism>
<dbReference type="InterPro" id="IPR007391">
    <property type="entry name" value="Vancomycin_resist_VanW"/>
</dbReference>
<sequence>MKKLLLLGLLLLGGGPAAAEDFVHCWGSCTTSFQTGLDAREHNILLAVEKLDGCRLGPETEFSFLETVTRQLKPGALGYASSLVEGRRRPAPGGGLCQVSSTLYCAALAAGLQIQERHPHSSLVGYLPPGLDAAVSTEAWTDLRFRNRQAATLQIRARVQAAALSIGFYGTETPEWEIRLKASPPEKRAGWFYTVTRRDYFRAGREAFSEIISRDRYPAP</sequence>
<feature type="chain" id="PRO_5012686291" evidence="1">
    <location>
        <begin position="20"/>
        <end position="220"/>
    </location>
</feature>
<feature type="signal peptide" evidence="1">
    <location>
        <begin position="1"/>
        <end position="19"/>
    </location>
</feature>
<dbReference type="InterPro" id="IPR052913">
    <property type="entry name" value="Glycopeptide_resist_protein"/>
</dbReference>